<accession>A0A139ARU5</accession>
<dbReference type="EMBL" id="KQ965739">
    <property type="protein sequence ID" value="KXS19263.1"/>
    <property type="molecule type" value="Genomic_DNA"/>
</dbReference>
<organism evidence="2 3">
    <name type="scientific">Gonapodya prolifera (strain JEL478)</name>
    <name type="common">Monoblepharis prolifera</name>
    <dbReference type="NCBI Taxonomy" id="1344416"/>
    <lineage>
        <taxon>Eukaryota</taxon>
        <taxon>Fungi</taxon>
        <taxon>Fungi incertae sedis</taxon>
        <taxon>Chytridiomycota</taxon>
        <taxon>Chytridiomycota incertae sedis</taxon>
        <taxon>Monoblepharidomycetes</taxon>
        <taxon>Monoblepharidales</taxon>
        <taxon>Gonapodyaceae</taxon>
        <taxon>Gonapodya</taxon>
    </lineage>
</organism>
<protein>
    <submittedName>
        <fullName evidence="2">Uncharacterized protein</fullName>
    </submittedName>
</protein>
<evidence type="ECO:0000313" key="3">
    <source>
        <dbReference type="Proteomes" id="UP000070544"/>
    </source>
</evidence>
<name>A0A139ARU5_GONPJ</name>
<dbReference type="AlphaFoldDB" id="A0A139ARU5"/>
<feature type="region of interest" description="Disordered" evidence="1">
    <location>
        <begin position="24"/>
        <end position="43"/>
    </location>
</feature>
<proteinExistence type="predicted"/>
<keyword evidence="3" id="KW-1185">Reference proteome</keyword>
<reference evidence="2 3" key="1">
    <citation type="journal article" date="2015" name="Genome Biol. Evol.">
        <title>Phylogenomic analyses indicate that early fungi evolved digesting cell walls of algal ancestors of land plants.</title>
        <authorList>
            <person name="Chang Y."/>
            <person name="Wang S."/>
            <person name="Sekimoto S."/>
            <person name="Aerts A.L."/>
            <person name="Choi C."/>
            <person name="Clum A."/>
            <person name="LaButti K.M."/>
            <person name="Lindquist E.A."/>
            <person name="Yee Ngan C."/>
            <person name="Ohm R.A."/>
            <person name="Salamov A.A."/>
            <person name="Grigoriev I.V."/>
            <person name="Spatafora J.W."/>
            <person name="Berbee M.L."/>
        </authorList>
    </citation>
    <scope>NUCLEOTIDE SEQUENCE [LARGE SCALE GENOMIC DNA]</scope>
    <source>
        <strain evidence="2 3">JEL478</strain>
    </source>
</reference>
<evidence type="ECO:0000256" key="1">
    <source>
        <dbReference type="SAM" id="MobiDB-lite"/>
    </source>
</evidence>
<evidence type="ECO:0000313" key="2">
    <source>
        <dbReference type="EMBL" id="KXS19263.1"/>
    </source>
</evidence>
<gene>
    <name evidence="2" type="ORF">M427DRAFT_132271</name>
</gene>
<dbReference type="Proteomes" id="UP000070544">
    <property type="component" value="Unassembled WGS sequence"/>
</dbReference>
<sequence length="78" mass="7789">MSSKSSTVCPSPFHEAVAVASLLGPAPTAPHPPDPTAVLPESLPCHGPGMAPLALASIPTAVRPEESPHVPPAAFVPP</sequence>